<evidence type="ECO:0000313" key="1">
    <source>
        <dbReference type="EMBL" id="SPR15491.1"/>
    </source>
</evidence>
<accession>A0A2U3RQJ9</accession>
<dbReference type="Proteomes" id="UP000245243">
    <property type="component" value="Chromosome I"/>
</dbReference>
<gene>
    <name evidence="1" type="ORF">KARP_01377</name>
</gene>
<name>A0A2U3RQJ9_ORITS</name>
<sequence length="78" mass="9449">MKLSLAELLIITIYFYLSPCKDFKNYYLYYLSYKYKGYFCLPRYSRIIQLWPRMLLPLAILMHCLKGDETGILHTFHV</sequence>
<reference evidence="2" key="1">
    <citation type="submission" date="2018-03" db="EMBL/GenBank/DDBJ databases">
        <authorList>
            <person name="Batty M. E."/>
            <person name="Batty M E."/>
        </authorList>
    </citation>
    <scope>NUCLEOTIDE SEQUENCE [LARGE SCALE GENOMIC DNA]</scope>
</reference>
<protein>
    <submittedName>
        <fullName evidence="1">Transposase</fullName>
    </submittedName>
</protein>
<dbReference type="EMBL" id="LS398548">
    <property type="protein sequence ID" value="SPR15491.1"/>
    <property type="molecule type" value="Genomic_DNA"/>
</dbReference>
<evidence type="ECO:0000313" key="2">
    <source>
        <dbReference type="Proteomes" id="UP000245243"/>
    </source>
</evidence>
<organism evidence="1 2">
    <name type="scientific">Orientia tsutsugamushi</name>
    <name type="common">Rickettsia tsutsugamushi</name>
    <dbReference type="NCBI Taxonomy" id="784"/>
    <lineage>
        <taxon>Bacteria</taxon>
        <taxon>Pseudomonadati</taxon>
        <taxon>Pseudomonadota</taxon>
        <taxon>Alphaproteobacteria</taxon>
        <taxon>Rickettsiales</taxon>
        <taxon>Rickettsiaceae</taxon>
        <taxon>Rickettsieae</taxon>
        <taxon>Orientia</taxon>
    </lineage>
</organism>
<proteinExistence type="predicted"/>
<dbReference type="AlphaFoldDB" id="A0A2U3RQJ9"/>